<name>Q32X85_XANCG</name>
<accession>Q32X85</accession>
<proteinExistence type="predicted"/>
<reference evidence="2" key="2">
    <citation type="journal article" date="2006" name="Plasmid">
        <title>Comparative analysis of three indigenous plasmids from Xanthomonas axonopodis pv. glycines.</title>
        <authorList>
            <person name="Kim J.G."/>
            <person name="Choi S."/>
            <person name="Oh J."/>
            <person name="Moon J.S."/>
            <person name="Hwang I."/>
        </authorList>
    </citation>
    <scope>NUCLEOTIDE SEQUENCE</scope>
    <source>
        <strain evidence="2">8ra</strain>
        <plasmid evidence="2">pXAG81</plasmid>
    </source>
</reference>
<geneLocation type="plasmid" evidence="2">
    <name>pXAG81</name>
</geneLocation>
<dbReference type="EMBL" id="AY780632">
    <property type="protein sequence ID" value="AAX12236.1"/>
    <property type="molecule type" value="Genomic_DNA"/>
</dbReference>
<protein>
    <submittedName>
        <fullName evidence="2">Uncharacterized protein</fullName>
    </submittedName>
</protein>
<evidence type="ECO:0000313" key="2">
    <source>
        <dbReference type="EMBL" id="AAX12236.1"/>
    </source>
</evidence>
<keyword evidence="2" id="KW-0614">Plasmid</keyword>
<feature type="compositionally biased region" description="Basic residues" evidence="1">
    <location>
        <begin position="68"/>
        <end position="77"/>
    </location>
</feature>
<evidence type="ECO:0000256" key="1">
    <source>
        <dbReference type="SAM" id="MobiDB-lite"/>
    </source>
</evidence>
<dbReference type="AlphaFoldDB" id="Q32X85"/>
<feature type="compositionally biased region" description="Basic residues" evidence="1">
    <location>
        <begin position="117"/>
        <end position="128"/>
    </location>
</feature>
<feature type="region of interest" description="Disordered" evidence="1">
    <location>
        <begin position="59"/>
        <end position="141"/>
    </location>
</feature>
<organism evidence="2">
    <name type="scientific">Xanthomonas campestris pv. glycines</name>
    <dbReference type="NCBI Taxonomy" id="473421"/>
    <lineage>
        <taxon>Bacteria</taxon>
        <taxon>Pseudomonadati</taxon>
        <taxon>Pseudomonadota</taxon>
        <taxon>Gammaproteobacteria</taxon>
        <taxon>Lysobacterales</taxon>
        <taxon>Lysobacteraceae</taxon>
        <taxon>Xanthomonas</taxon>
    </lineage>
</organism>
<sequence length="141" mass="15233">MGQITHADVAEHAKPVQWLASDPIQTGGVTASGHRLGVLRTDAACRRQSALILAPARSACKSKTAPRPARRFPKGRGPRIGDSPAAGQAEACRQRPGRHAENCLGHRSSSPGPRSCRQLHRRRCRRPGARSEGRQCVVRNP</sequence>
<reference evidence="2" key="1">
    <citation type="submission" date="2004-10" db="EMBL/GenBank/DDBJ databases">
        <authorList>
            <person name="Kim J.-G."/>
            <person name="Choi S."/>
            <person name="Hwang I."/>
        </authorList>
    </citation>
    <scope>NUCLEOTIDE SEQUENCE</scope>
    <source>
        <strain evidence="2">8ra</strain>
        <plasmid evidence="2">pXAG81</plasmid>
    </source>
</reference>